<organism evidence="2 3">
    <name type="scientific">Xanthomonas arboricola pv. corylina</name>
    <dbReference type="NCBI Taxonomy" id="487821"/>
    <lineage>
        <taxon>Bacteria</taxon>
        <taxon>Pseudomonadati</taxon>
        <taxon>Pseudomonadota</taxon>
        <taxon>Gammaproteobacteria</taxon>
        <taxon>Lysobacterales</taxon>
        <taxon>Lysobacteraceae</taxon>
        <taxon>Xanthomonas</taxon>
    </lineage>
</organism>
<keyword evidence="1" id="KW-0812">Transmembrane</keyword>
<protein>
    <recommendedName>
        <fullName evidence="4">TraD/TraG TraM recognition site domain-containing protein</fullName>
    </recommendedName>
</protein>
<dbReference type="SUPFAM" id="SSF52540">
    <property type="entry name" value="P-loop containing nucleoside triphosphate hydrolases"/>
    <property type="match status" value="1"/>
</dbReference>
<keyword evidence="1" id="KW-0472">Membrane</keyword>
<accession>A0ABN7MLU0</accession>
<feature type="transmembrane region" description="Helical" evidence="1">
    <location>
        <begin position="259"/>
        <end position="276"/>
    </location>
</feature>
<evidence type="ECO:0008006" key="4">
    <source>
        <dbReference type="Google" id="ProtNLM"/>
    </source>
</evidence>
<dbReference type="Gene3D" id="3.40.50.300">
    <property type="entry name" value="P-loop containing nucleotide triphosphate hydrolases"/>
    <property type="match status" value="1"/>
</dbReference>
<keyword evidence="3" id="KW-1185">Reference proteome</keyword>
<evidence type="ECO:0000313" key="3">
    <source>
        <dbReference type="Proteomes" id="UP000835287"/>
    </source>
</evidence>
<dbReference type="InterPro" id="IPR027417">
    <property type="entry name" value="P-loop_NTPase"/>
</dbReference>
<proteinExistence type="predicted"/>
<keyword evidence="1" id="KW-1133">Transmembrane helix</keyword>
<evidence type="ECO:0000256" key="1">
    <source>
        <dbReference type="SAM" id="Phobius"/>
    </source>
</evidence>
<evidence type="ECO:0000313" key="2">
    <source>
        <dbReference type="EMBL" id="CAE6815080.1"/>
    </source>
</evidence>
<dbReference type="EMBL" id="HG992338">
    <property type="protein sequence ID" value="CAE6815055.1"/>
    <property type="molecule type" value="Genomic_DNA"/>
</dbReference>
<name>A0ABN7MLU0_9XANT</name>
<feature type="transmembrane region" description="Helical" evidence="1">
    <location>
        <begin position="217"/>
        <end position="239"/>
    </location>
</feature>
<dbReference type="Proteomes" id="UP000835287">
    <property type="component" value="Chromosome"/>
</dbReference>
<sequence>MIMNIYSLLDIAVQFKHRVLLRPPARPVADRMWFNVAARFANVRGQVNAHNRVSSRTLVVPAGYGPKAEALGAVYDATTNTYVVPDALDENDAKFAPFWPSAPRDLQNQEGRAELSRDGQVIESLVHPHDRLQGGDSTALFLMYAALPIIAAVIAAVTSIPFVGWLGWVLLPAVVPYIRAIARSEKAPEAFRATVLTFILPLAAAKGFLLAAGSNDLVFGVFATILNVYLFLGLLYCLIAPVEQEQEAWGGRWTRIKGFALWNTAGLGAIAMTMLFPPVIGGFLWFVMAGAYGFVYYARDYKERTLVLQSQSARFNLGKQGLMENFNSQALETQVRKALADPSPFIQWGVALGHLRKKGVKKSYDTNSPAGISVEDLFMHAMIWAETGMGKSAYIRWLMAEILKSGYPCAFAVFCGKGALAGEVRGMLDMVIETGVHLGLIEGLDAQGLKAALTNTKMEDDNADIWTGISSLVIDHAAVILEALHHHELKLRALDAAKKLELETEIEGLLQVRDREEANGRDVADIDEALTRLGKELDERIHALAEEREWKWTLERFDKLIQAIGDVRANSNIPGEGLLAAARYIGVQPIHLGNDEDFIARKAEWAERLARAPQTIHPDLLQPGSLLQQSFGWVLKTWPAFAAETRGSFMANVQNRLVPLMRGKYLVDDQGVPWHSIEHGSVNVGDVLKGTSMGVNVPDTRHGTAGILVQNLISQRLYTGIKLRNEVSEAEWRQRGELPVIQIMDECQNLIGREEQRILPISRATKMACIYATQGYEGILAKLPQAAAQQFCNSFQNWALYRTSPQSYEYMELRFGVEEMTVFKHKTAGLDYDGGLEMVLDNALFDPNHPNAAGMKQLRKAGAGRVVATHIDPVSKARWVGQKFTGIQATKDLEIPASGRRESQPLFSKSEFNGLLNQQGRAILWFNRAGVRRADICKTPFLPLDQVDDVVKAIKASRAA</sequence>
<feature type="transmembrane region" description="Helical" evidence="1">
    <location>
        <begin position="190"/>
        <end position="211"/>
    </location>
</feature>
<gene>
    <name evidence="2" type="ORF">XAC301_32260</name>
</gene>
<reference evidence="2 3" key="1">
    <citation type="submission" date="2021-02" db="EMBL/GenBank/DDBJ databases">
        <authorList>
            <person name="Pothier F. J."/>
        </authorList>
    </citation>
    <scope>NUCLEOTIDE SEQUENCE [LARGE SCALE GENOMIC DNA]</scope>
    <source>
        <strain evidence="2 3">301</strain>
    </source>
</reference>
<dbReference type="EMBL" id="HG992338">
    <property type="protein sequence ID" value="CAE6815080.1"/>
    <property type="molecule type" value="Genomic_DNA"/>
</dbReference>